<accession>A0A853L1H0</accession>
<evidence type="ECO:0000313" key="2">
    <source>
        <dbReference type="Proteomes" id="UP000094009"/>
    </source>
</evidence>
<evidence type="ECO:0000313" key="1">
    <source>
        <dbReference type="EMBL" id="OAZ10424.1"/>
    </source>
</evidence>
<organism evidence="1 2">
    <name type="scientific">Thalassospira tepidiphila MCCC 1A03514</name>
    <dbReference type="NCBI Taxonomy" id="1177930"/>
    <lineage>
        <taxon>Bacteria</taxon>
        <taxon>Pseudomonadati</taxon>
        <taxon>Pseudomonadota</taxon>
        <taxon>Alphaproteobacteria</taxon>
        <taxon>Rhodospirillales</taxon>
        <taxon>Thalassospiraceae</taxon>
        <taxon>Thalassospira</taxon>
    </lineage>
</organism>
<name>A0A853L1H0_9PROT</name>
<dbReference type="Proteomes" id="UP000094009">
    <property type="component" value="Unassembled WGS sequence"/>
</dbReference>
<dbReference type="RefSeq" id="WP_064780744.1">
    <property type="nucleotide sequence ID" value="NZ_JPVZ01000003.1"/>
</dbReference>
<dbReference type="EMBL" id="JPVZ01000003">
    <property type="protein sequence ID" value="OAZ10424.1"/>
    <property type="molecule type" value="Genomic_DNA"/>
</dbReference>
<proteinExistence type="predicted"/>
<dbReference type="AlphaFoldDB" id="A0A853L1H0"/>
<reference evidence="1 2" key="1">
    <citation type="submission" date="2014-07" db="EMBL/GenBank/DDBJ databases">
        <title>Draft genome sequence of Thalassospira tepidiphila 1-1B.</title>
        <authorList>
            <person name="Lai Q."/>
            <person name="Shao Z."/>
        </authorList>
    </citation>
    <scope>NUCLEOTIDE SEQUENCE [LARGE SCALE GENOMIC DNA]</scope>
    <source>
        <strain evidence="1 2">MCCC 1A03514</strain>
    </source>
</reference>
<gene>
    <name evidence="1" type="ORF">TH4_09345</name>
</gene>
<comment type="caution">
    <text evidence="1">The sequence shown here is derived from an EMBL/GenBank/DDBJ whole genome shotgun (WGS) entry which is preliminary data.</text>
</comment>
<sequence>MSSNGNLKIRVSWYDESQKPFLDELDDKVFEPWDVSFNAKSDLLELDLFRKLLKENPFETEDDLVGVFSWKFLRKSGVPYDHLMAEIAKARRKEVDAIILNPAIANNALFANGLEQAIACGHGGFKVVFPKLELGQITKSLLPVDTFCMSSYIIANRAFWCDLVRFLDLYLDIADRLAKTDEEFKKVYFASAGYHRNRKFDHRPFMIERLVQLFLNTRMYNVHYLHPTENWLGNKFGDKAEIVDKLYHLKRVSLNNSLLLKEWMQVRHPIVSDWPKLTEFFHLDDPKIEM</sequence>
<protein>
    <submittedName>
        <fullName evidence="1">Uncharacterized protein</fullName>
    </submittedName>
</protein>